<keyword evidence="3" id="KW-1185">Reference proteome</keyword>
<dbReference type="GO" id="GO:0004131">
    <property type="term" value="F:cytosine deaminase activity"/>
    <property type="evidence" value="ECO:0007669"/>
    <property type="project" value="TreeGrafter"/>
</dbReference>
<dbReference type="Gene3D" id="2.30.40.10">
    <property type="entry name" value="Urease, subunit C, domain 1"/>
    <property type="match status" value="1"/>
</dbReference>
<dbReference type="OrthoDB" id="3366604at2"/>
<gene>
    <name evidence="2" type="ORF">E1298_19455</name>
</gene>
<feature type="domain" description="Amidohydrolase 3" evidence="1">
    <location>
        <begin position="50"/>
        <end position="407"/>
    </location>
</feature>
<sequence length="418" mass="44895">MAADQDPPFELVVRDARLLDGRVVSLGIRDGRYQAIVEDPADAAALRAGEVISAEGRLVTESFVNGHMHLDKVYTLPMAGEAALREYTAGSMGSAIRSIVESASAVKAKYDRAWIMPNVRKALDQAVLNGVLHIQAFVDVDTTAGLEGMEAVLAVRDEYKGLLDLQVVAFPQDGLLRDEGAAALCEQALRQGADVVGGIPWIERSDKDSRAHVEWACKLAAATGKRVAMLVDDAGDPSLRTTAMLAEEMLERGLIGRGVACHARAVGQYPLPSVHRLMDLATAAGLGFVSDPHTGPLHLPVREFIAGGLPVALGQDDIEDAYYPFGRHNMLEVAFLAAHALGFLSAKDQLALLDLVTSRAARVLGVDGHAIAVGNPANLCVHHDERVVDVLREHARPRWVVREGRVIAESECSGRIVR</sequence>
<dbReference type="GO" id="GO:0035888">
    <property type="term" value="F:isoguanine deaminase activity"/>
    <property type="evidence" value="ECO:0007669"/>
    <property type="project" value="TreeGrafter"/>
</dbReference>
<comment type="caution">
    <text evidence="2">The sequence shown here is derived from an EMBL/GenBank/DDBJ whole genome shotgun (WGS) entry which is preliminary data.</text>
</comment>
<dbReference type="AlphaFoldDB" id="A0A4V2YWC6"/>
<dbReference type="Proteomes" id="UP000294513">
    <property type="component" value="Unassembled WGS sequence"/>
</dbReference>
<dbReference type="SUPFAM" id="SSF51556">
    <property type="entry name" value="Metallo-dependent hydrolases"/>
    <property type="match status" value="1"/>
</dbReference>
<evidence type="ECO:0000259" key="1">
    <source>
        <dbReference type="Pfam" id="PF07969"/>
    </source>
</evidence>
<dbReference type="PANTHER" id="PTHR32027">
    <property type="entry name" value="CYTOSINE DEAMINASE"/>
    <property type="match status" value="1"/>
</dbReference>
<reference evidence="2 3" key="1">
    <citation type="submission" date="2019-03" db="EMBL/GenBank/DDBJ databases">
        <title>Draft genome sequences of novel Actinobacteria.</title>
        <authorList>
            <person name="Sahin N."/>
            <person name="Ay H."/>
            <person name="Saygin H."/>
        </authorList>
    </citation>
    <scope>NUCLEOTIDE SEQUENCE [LARGE SCALE GENOMIC DNA]</scope>
    <source>
        <strain evidence="2 3">H3C3</strain>
    </source>
</reference>
<evidence type="ECO:0000313" key="3">
    <source>
        <dbReference type="Proteomes" id="UP000294513"/>
    </source>
</evidence>
<protein>
    <submittedName>
        <fullName evidence="2">Cytosine deaminase</fullName>
    </submittedName>
</protein>
<accession>A0A4V2YWC6</accession>
<dbReference type="Gene3D" id="3.20.20.140">
    <property type="entry name" value="Metal-dependent hydrolases"/>
    <property type="match status" value="1"/>
</dbReference>
<name>A0A4V2YWC6_9ACTN</name>
<dbReference type="InterPro" id="IPR032466">
    <property type="entry name" value="Metal_Hydrolase"/>
</dbReference>
<evidence type="ECO:0000313" key="2">
    <source>
        <dbReference type="EMBL" id="TDD84797.1"/>
    </source>
</evidence>
<dbReference type="InterPro" id="IPR052349">
    <property type="entry name" value="Metallo-hydrolase_Enzymes"/>
</dbReference>
<dbReference type="RefSeq" id="WP_131895223.1">
    <property type="nucleotide sequence ID" value="NZ_SMKU01000097.1"/>
</dbReference>
<dbReference type="InterPro" id="IPR011059">
    <property type="entry name" value="Metal-dep_hydrolase_composite"/>
</dbReference>
<dbReference type="GO" id="GO:0006209">
    <property type="term" value="P:cytosine catabolic process"/>
    <property type="evidence" value="ECO:0007669"/>
    <property type="project" value="TreeGrafter"/>
</dbReference>
<dbReference type="EMBL" id="SMKU01000097">
    <property type="protein sequence ID" value="TDD84797.1"/>
    <property type="molecule type" value="Genomic_DNA"/>
</dbReference>
<dbReference type="SUPFAM" id="SSF51338">
    <property type="entry name" value="Composite domain of metallo-dependent hydrolases"/>
    <property type="match status" value="1"/>
</dbReference>
<dbReference type="Pfam" id="PF07969">
    <property type="entry name" value="Amidohydro_3"/>
    <property type="match status" value="1"/>
</dbReference>
<organism evidence="2 3">
    <name type="scientific">Actinomadura rubrisoli</name>
    <dbReference type="NCBI Taxonomy" id="2530368"/>
    <lineage>
        <taxon>Bacteria</taxon>
        <taxon>Bacillati</taxon>
        <taxon>Actinomycetota</taxon>
        <taxon>Actinomycetes</taxon>
        <taxon>Streptosporangiales</taxon>
        <taxon>Thermomonosporaceae</taxon>
        <taxon>Actinomadura</taxon>
    </lineage>
</organism>
<proteinExistence type="predicted"/>
<dbReference type="PANTHER" id="PTHR32027:SF0">
    <property type="entry name" value="CYTOSINE DEAMINASE"/>
    <property type="match status" value="1"/>
</dbReference>
<dbReference type="InterPro" id="IPR013108">
    <property type="entry name" value="Amidohydro_3"/>
</dbReference>